<dbReference type="PROSITE" id="PS00676">
    <property type="entry name" value="SIGMA54_INTERACT_2"/>
    <property type="match status" value="1"/>
</dbReference>
<dbReference type="AlphaFoldDB" id="A0A562VMK4"/>
<reference evidence="11 12" key="1">
    <citation type="submission" date="2019-07" db="EMBL/GenBank/DDBJ databases">
        <title>Genomic Encyclopedia of Archaeal and Bacterial Type Strains, Phase II (KMG-II): from individual species to whole genera.</title>
        <authorList>
            <person name="Goeker M."/>
        </authorList>
    </citation>
    <scope>NUCLEOTIDE SEQUENCE [LARGE SCALE GENOMIC DNA]</scope>
    <source>
        <strain evidence="11 12">ATCC BAA-1139</strain>
    </source>
</reference>
<keyword evidence="12" id="KW-1185">Reference proteome</keyword>
<dbReference type="SMART" id="SM00382">
    <property type="entry name" value="AAA"/>
    <property type="match status" value="1"/>
</dbReference>
<dbReference type="InterPro" id="IPR025944">
    <property type="entry name" value="Sigma_54_int_dom_CS"/>
</dbReference>
<evidence type="ECO:0000256" key="6">
    <source>
        <dbReference type="ARBA" id="ARBA00023125"/>
    </source>
</evidence>
<evidence type="ECO:0000256" key="1">
    <source>
        <dbReference type="ARBA" id="ARBA00022553"/>
    </source>
</evidence>
<dbReference type="SMART" id="SM00448">
    <property type="entry name" value="REC"/>
    <property type="match status" value="1"/>
</dbReference>
<dbReference type="InterPro" id="IPR027417">
    <property type="entry name" value="P-loop_NTPase"/>
</dbReference>
<evidence type="ECO:0000313" key="11">
    <source>
        <dbReference type="EMBL" id="TWJ19130.1"/>
    </source>
</evidence>
<dbReference type="Gene3D" id="1.10.8.60">
    <property type="match status" value="1"/>
</dbReference>
<evidence type="ECO:0000256" key="3">
    <source>
        <dbReference type="ARBA" id="ARBA00022840"/>
    </source>
</evidence>
<evidence type="ECO:0000256" key="7">
    <source>
        <dbReference type="ARBA" id="ARBA00023163"/>
    </source>
</evidence>
<dbReference type="CDD" id="cd00009">
    <property type="entry name" value="AAA"/>
    <property type="match status" value="1"/>
</dbReference>
<dbReference type="InterPro" id="IPR003593">
    <property type="entry name" value="AAA+_ATPase"/>
</dbReference>
<dbReference type="PROSITE" id="PS00675">
    <property type="entry name" value="SIGMA54_INTERACT_1"/>
    <property type="match status" value="1"/>
</dbReference>
<sequence length="460" mass="52290">MSVMEERRDAKVLVVEDENPLRELLQMELTRSGYKVTAAASGEEGLAKYTEENFNVVLLDVRMPGMDGVEVLKHMRIESAIPEIIMFTGHGTIETAVECIKQGAYDYLTKPIKLDELEIVIDKAIDKNRLRLENINLKLEINRFENHQVVGKSQVIQKVLETVQRWGPTDEHVLIFGESGTGKELIARAVHDASRRINKPFVTVNCGRLNVNTAESELFGHMQGAFTSASKGRAGLFELADTGTLFMDEVSEMPLDVQVKLLRILETGTFRRLGGNHDIHVNVRFVFASNKNLMECVNRGEFREDLFHRMNLLPITIPPLRERPDDIIPLTWYFIKIGCENDSRHWEVTEEAMASLRAYQWPGNVRELRNTIRRACILATEPVITADLLPFAPPKTFPPIATSNGTTTSVTVSQPLWVVERDHIQRVLEMVDRNKSRAAKLLEIDRKTLYTKLERYGLEA</sequence>
<dbReference type="InterPro" id="IPR025662">
    <property type="entry name" value="Sigma_54_int_dom_ATP-bd_1"/>
</dbReference>
<dbReference type="InterPro" id="IPR002197">
    <property type="entry name" value="HTH_Fis"/>
</dbReference>
<dbReference type="GO" id="GO:0005524">
    <property type="term" value="F:ATP binding"/>
    <property type="evidence" value="ECO:0007669"/>
    <property type="project" value="UniProtKB-KW"/>
</dbReference>
<dbReference type="FunFam" id="3.40.50.300:FF:000006">
    <property type="entry name" value="DNA-binding transcriptional regulator NtrC"/>
    <property type="match status" value="1"/>
</dbReference>
<dbReference type="GO" id="GO:0043565">
    <property type="term" value="F:sequence-specific DNA binding"/>
    <property type="evidence" value="ECO:0007669"/>
    <property type="project" value="InterPro"/>
</dbReference>
<accession>A0A562VMK4</accession>
<dbReference type="PRINTS" id="PR01590">
    <property type="entry name" value="HTHFIS"/>
</dbReference>
<keyword evidence="6 11" id="KW-0238">DNA-binding</keyword>
<comment type="caution">
    <text evidence="11">The sequence shown here is derived from an EMBL/GenBank/DDBJ whole genome shotgun (WGS) entry which is preliminary data.</text>
</comment>
<dbReference type="PROSITE" id="PS00688">
    <property type="entry name" value="SIGMA54_INTERACT_3"/>
    <property type="match status" value="1"/>
</dbReference>
<dbReference type="EMBL" id="VLLN01000011">
    <property type="protein sequence ID" value="TWJ19130.1"/>
    <property type="molecule type" value="Genomic_DNA"/>
</dbReference>
<keyword evidence="5" id="KW-0805">Transcription regulation</keyword>
<feature type="modified residue" description="4-aspartylphosphate" evidence="8">
    <location>
        <position position="60"/>
    </location>
</feature>
<dbReference type="InterPro" id="IPR001789">
    <property type="entry name" value="Sig_transdc_resp-reg_receiver"/>
</dbReference>
<dbReference type="RefSeq" id="WP_145022269.1">
    <property type="nucleotide sequence ID" value="NZ_VLLN01000011.1"/>
</dbReference>
<dbReference type="SUPFAM" id="SSF52540">
    <property type="entry name" value="P-loop containing nucleoside triphosphate hydrolases"/>
    <property type="match status" value="1"/>
</dbReference>
<dbReference type="PANTHER" id="PTHR32071:SF117">
    <property type="entry name" value="PTS-DEPENDENT DIHYDROXYACETONE KINASE OPERON REGULATORY PROTEIN-RELATED"/>
    <property type="match status" value="1"/>
</dbReference>
<dbReference type="Gene3D" id="3.40.50.2300">
    <property type="match status" value="1"/>
</dbReference>
<dbReference type="Proteomes" id="UP000319449">
    <property type="component" value="Unassembled WGS sequence"/>
</dbReference>
<dbReference type="SUPFAM" id="SSF46689">
    <property type="entry name" value="Homeodomain-like"/>
    <property type="match status" value="1"/>
</dbReference>
<dbReference type="InterPro" id="IPR009057">
    <property type="entry name" value="Homeodomain-like_sf"/>
</dbReference>
<evidence type="ECO:0000256" key="8">
    <source>
        <dbReference type="PROSITE-ProRule" id="PRU00169"/>
    </source>
</evidence>
<feature type="domain" description="Response regulatory" evidence="10">
    <location>
        <begin position="11"/>
        <end position="125"/>
    </location>
</feature>
<dbReference type="PROSITE" id="PS50045">
    <property type="entry name" value="SIGMA54_INTERACT_4"/>
    <property type="match status" value="1"/>
</dbReference>
<feature type="domain" description="Sigma-54 factor interaction" evidence="9">
    <location>
        <begin position="149"/>
        <end position="377"/>
    </location>
</feature>
<organism evidence="11 12">
    <name type="scientific">Geobacter argillaceus</name>
    <dbReference type="NCBI Taxonomy" id="345631"/>
    <lineage>
        <taxon>Bacteria</taxon>
        <taxon>Pseudomonadati</taxon>
        <taxon>Thermodesulfobacteriota</taxon>
        <taxon>Desulfuromonadia</taxon>
        <taxon>Geobacterales</taxon>
        <taxon>Geobacteraceae</taxon>
        <taxon>Geobacter</taxon>
    </lineage>
</organism>
<dbReference type="Gene3D" id="3.40.50.300">
    <property type="entry name" value="P-loop containing nucleotide triphosphate hydrolases"/>
    <property type="match status" value="1"/>
</dbReference>
<evidence type="ECO:0000259" key="10">
    <source>
        <dbReference type="PROSITE" id="PS50110"/>
    </source>
</evidence>
<dbReference type="Gene3D" id="1.10.10.60">
    <property type="entry name" value="Homeodomain-like"/>
    <property type="match status" value="1"/>
</dbReference>
<dbReference type="InterPro" id="IPR002078">
    <property type="entry name" value="Sigma_54_int"/>
</dbReference>
<evidence type="ECO:0000256" key="4">
    <source>
        <dbReference type="ARBA" id="ARBA00023012"/>
    </source>
</evidence>
<keyword evidence="1 8" id="KW-0597">Phosphoprotein</keyword>
<dbReference type="Pfam" id="PF02954">
    <property type="entry name" value="HTH_8"/>
    <property type="match status" value="1"/>
</dbReference>
<evidence type="ECO:0000259" key="9">
    <source>
        <dbReference type="PROSITE" id="PS50045"/>
    </source>
</evidence>
<dbReference type="Pfam" id="PF25601">
    <property type="entry name" value="AAA_lid_14"/>
    <property type="match status" value="1"/>
</dbReference>
<proteinExistence type="predicted"/>
<evidence type="ECO:0000256" key="5">
    <source>
        <dbReference type="ARBA" id="ARBA00023015"/>
    </source>
</evidence>
<dbReference type="InterPro" id="IPR011006">
    <property type="entry name" value="CheY-like_superfamily"/>
</dbReference>
<dbReference type="PROSITE" id="PS50110">
    <property type="entry name" value="RESPONSE_REGULATORY"/>
    <property type="match status" value="1"/>
</dbReference>
<evidence type="ECO:0000256" key="2">
    <source>
        <dbReference type="ARBA" id="ARBA00022741"/>
    </source>
</evidence>
<keyword evidence="7" id="KW-0804">Transcription</keyword>
<dbReference type="PANTHER" id="PTHR32071">
    <property type="entry name" value="TRANSCRIPTIONAL REGULATORY PROTEIN"/>
    <property type="match status" value="1"/>
</dbReference>
<dbReference type="InterPro" id="IPR058031">
    <property type="entry name" value="AAA_lid_NorR"/>
</dbReference>
<gene>
    <name evidence="11" type="ORF">JN12_02077</name>
</gene>
<dbReference type="GO" id="GO:0000160">
    <property type="term" value="P:phosphorelay signal transduction system"/>
    <property type="evidence" value="ECO:0007669"/>
    <property type="project" value="UniProtKB-KW"/>
</dbReference>
<evidence type="ECO:0000313" key="12">
    <source>
        <dbReference type="Proteomes" id="UP000319449"/>
    </source>
</evidence>
<name>A0A562VMK4_9BACT</name>
<keyword evidence="3" id="KW-0067">ATP-binding</keyword>
<dbReference type="Pfam" id="PF00072">
    <property type="entry name" value="Response_reg"/>
    <property type="match status" value="1"/>
</dbReference>
<dbReference type="FunFam" id="3.40.50.2300:FF:000018">
    <property type="entry name" value="DNA-binding transcriptional regulator NtrC"/>
    <property type="match status" value="1"/>
</dbReference>
<dbReference type="SUPFAM" id="SSF52172">
    <property type="entry name" value="CheY-like"/>
    <property type="match status" value="1"/>
</dbReference>
<keyword evidence="4" id="KW-0902">Two-component regulatory system</keyword>
<dbReference type="OrthoDB" id="9814761at2"/>
<dbReference type="GO" id="GO:0006355">
    <property type="term" value="P:regulation of DNA-templated transcription"/>
    <property type="evidence" value="ECO:0007669"/>
    <property type="project" value="InterPro"/>
</dbReference>
<keyword evidence="2" id="KW-0547">Nucleotide-binding</keyword>
<protein>
    <submittedName>
        <fullName evidence="11">DNA-binding NtrC family response regulator</fullName>
    </submittedName>
</protein>
<dbReference type="InterPro" id="IPR025943">
    <property type="entry name" value="Sigma_54_int_dom_ATP-bd_2"/>
</dbReference>
<dbReference type="Pfam" id="PF00158">
    <property type="entry name" value="Sigma54_activat"/>
    <property type="match status" value="1"/>
</dbReference>